<dbReference type="AlphaFoldDB" id="A0A9X0U4J0"/>
<organism evidence="1 2">
    <name type="scientific">Tunturiibacter gelidiferens</name>
    <dbReference type="NCBI Taxonomy" id="3069689"/>
    <lineage>
        <taxon>Bacteria</taxon>
        <taxon>Pseudomonadati</taxon>
        <taxon>Acidobacteriota</taxon>
        <taxon>Terriglobia</taxon>
        <taxon>Terriglobales</taxon>
        <taxon>Acidobacteriaceae</taxon>
        <taxon>Tunturiibacter</taxon>
    </lineage>
</organism>
<dbReference type="Proteomes" id="UP000535182">
    <property type="component" value="Unassembled WGS sequence"/>
</dbReference>
<evidence type="ECO:0000313" key="2">
    <source>
        <dbReference type="Proteomes" id="UP000535182"/>
    </source>
</evidence>
<comment type="caution">
    <text evidence="1">The sequence shown here is derived from an EMBL/GenBank/DDBJ whole genome shotgun (WGS) entry which is preliminary data.</text>
</comment>
<evidence type="ECO:0000313" key="1">
    <source>
        <dbReference type="EMBL" id="MBB5327907.1"/>
    </source>
</evidence>
<proteinExistence type="predicted"/>
<accession>A0A9X0U4J0</accession>
<keyword evidence="2" id="KW-1185">Reference proteome</keyword>
<gene>
    <name evidence="1" type="ORF">HDF14_001513</name>
</gene>
<protein>
    <submittedName>
        <fullName evidence="1">Uncharacterized protein</fullName>
    </submittedName>
</protein>
<dbReference type="EMBL" id="JACHEB010000003">
    <property type="protein sequence ID" value="MBB5327907.1"/>
    <property type="molecule type" value="Genomic_DNA"/>
</dbReference>
<sequence length="61" mass="6589">MALSIIIAWSANLNAHETSFTPCLPCLTSLQIAARRNKRNEIVVRSVSTCCSKAIAASAQR</sequence>
<reference evidence="1 2" key="1">
    <citation type="submission" date="2020-08" db="EMBL/GenBank/DDBJ databases">
        <title>Genomic Encyclopedia of Type Strains, Phase IV (KMG-V): Genome sequencing to study the core and pangenomes of soil and plant-associated prokaryotes.</title>
        <authorList>
            <person name="Whitman W."/>
        </authorList>
    </citation>
    <scope>NUCLEOTIDE SEQUENCE [LARGE SCALE GENOMIC DNA]</scope>
    <source>
        <strain evidence="1 2">X5P2</strain>
    </source>
</reference>
<name>A0A9X0U4J0_9BACT</name>